<feature type="transmembrane region" description="Helical" evidence="2">
    <location>
        <begin position="293"/>
        <end position="312"/>
    </location>
</feature>
<comment type="caution">
    <text evidence="3">The sequence shown here is derived from an EMBL/GenBank/DDBJ whole genome shotgun (WGS) entry which is preliminary data.</text>
</comment>
<proteinExistence type="predicted"/>
<organism evidence="3 4">
    <name type="scientific">Candidatus Butyricicoccus avistercoris</name>
    <dbReference type="NCBI Taxonomy" id="2838518"/>
    <lineage>
        <taxon>Bacteria</taxon>
        <taxon>Bacillati</taxon>
        <taxon>Bacillota</taxon>
        <taxon>Clostridia</taxon>
        <taxon>Eubacteriales</taxon>
        <taxon>Butyricicoccaceae</taxon>
        <taxon>Butyricicoccus</taxon>
    </lineage>
</organism>
<feature type="transmembrane region" description="Helical" evidence="2">
    <location>
        <begin position="729"/>
        <end position="747"/>
    </location>
</feature>
<feature type="transmembrane region" description="Helical" evidence="2">
    <location>
        <begin position="399"/>
        <end position="419"/>
    </location>
</feature>
<feature type="region of interest" description="Disordered" evidence="1">
    <location>
        <begin position="60"/>
        <end position="128"/>
    </location>
</feature>
<dbReference type="SUPFAM" id="SSF81660">
    <property type="entry name" value="Metal cation-transporting ATPase, ATP-binding domain N"/>
    <property type="match status" value="1"/>
</dbReference>
<feature type="compositionally biased region" description="Basic and acidic residues" evidence="1">
    <location>
        <begin position="162"/>
        <end position="172"/>
    </location>
</feature>
<evidence type="ECO:0000313" key="3">
    <source>
        <dbReference type="EMBL" id="HIV61710.1"/>
    </source>
</evidence>
<evidence type="ECO:0000256" key="2">
    <source>
        <dbReference type="SAM" id="Phobius"/>
    </source>
</evidence>
<evidence type="ECO:0000313" key="4">
    <source>
        <dbReference type="Proteomes" id="UP000886808"/>
    </source>
</evidence>
<sequence length="751" mass="83653">MSNKLMDTQELNDIRRMLGEEPNEDNLSNIPTVQKKTNTDSFDLNDILAEVSGVVDQTKKGTANASTSQRVKTRMSGGTANIPRITGTIQPGTGRISSGTGRIPKVNGRVGSDSGRVSQSTGRYSQASQRIPRIPGVDPMEVEMNMRKMADEQARHLKELATEAAEEQERERRMSRKERRKLEKERRMENERMLDKEDEIEIRNPREALKYCRRRAKNLARRSLLVLILTVIAMYITVASGMGLPLPSMLKYAEHTFLTVMTMMMLQFFAMFIGLDIVGNGIYNLFKGRPDRGTLVVISLVASLLHGMTIILFKNNAWMPYCAISMVLLFAQMQEEKAFMAGRYRAYKAAALGDRPTGIYAHADAKDRARRAVKYRMRSVDNFLREMERTDTVQVFERIYTPIAILASIAFSVMAAIAAKDWVRFFWAFSAIMSISAPLGILCSFGTSYKNISRKLLSEGAAIAGAKHAQRLCKTRQAIMRDSDFYPAGSIVIDEIKNYGNYTTEKLLAYASAVTANNNLEIGRVLAEALREQFGRPVKANNIVYYESGGMSADIGTDNVMVGTAAFLSKLGISQPTEYTVSNSVYVVINSQIAGEIVMSYHPTAQTYGAVHIMTRVKKYPVISAQDFNISPAMVESMFEVKKGEIGSIDAQRIDEVNNIKYVQNDKVSALLSKDGAMPFAIVLQSAERLLTSLRANLFIGTVAGIAGMLLMFYLTYKGAAEAVEPKNVLIYLLLWYLPTFAVNTSTKISY</sequence>
<dbReference type="EMBL" id="DXIE01000018">
    <property type="protein sequence ID" value="HIV61710.1"/>
    <property type="molecule type" value="Genomic_DNA"/>
</dbReference>
<reference evidence="3" key="1">
    <citation type="journal article" date="2021" name="PeerJ">
        <title>Extensive microbial diversity within the chicken gut microbiome revealed by metagenomics and culture.</title>
        <authorList>
            <person name="Gilroy R."/>
            <person name="Ravi A."/>
            <person name="Getino M."/>
            <person name="Pursley I."/>
            <person name="Horton D.L."/>
            <person name="Alikhan N.F."/>
            <person name="Baker D."/>
            <person name="Gharbi K."/>
            <person name="Hall N."/>
            <person name="Watson M."/>
            <person name="Adriaenssens E.M."/>
            <person name="Foster-Nyarko E."/>
            <person name="Jarju S."/>
            <person name="Secka A."/>
            <person name="Antonio M."/>
            <person name="Oren A."/>
            <person name="Chaudhuri R.R."/>
            <person name="La Ragione R."/>
            <person name="Hildebrand F."/>
            <person name="Pallen M.J."/>
        </authorList>
    </citation>
    <scope>NUCLEOTIDE SEQUENCE</scope>
    <source>
        <strain evidence="3">CHK193-4272</strain>
    </source>
</reference>
<feature type="transmembrane region" description="Helical" evidence="2">
    <location>
        <begin position="223"/>
        <end position="244"/>
    </location>
</feature>
<dbReference type="AlphaFoldDB" id="A0A9D1TI90"/>
<keyword evidence="2" id="KW-0472">Membrane</keyword>
<dbReference type="GO" id="GO:0000166">
    <property type="term" value="F:nucleotide binding"/>
    <property type="evidence" value="ECO:0007669"/>
    <property type="project" value="InterPro"/>
</dbReference>
<feature type="transmembrane region" description="Helical" evidence="2">
    <location>
        <begin position="425"/>
        <end position="445"/>
    </location>
</feature>
<feature type="region of interest" description="Disordered" evidence="1">
    <location>
        <begin position="162"/>
        <end position="186"/>
    </location>
</feature>
<feature type="compositionally biased region" description="Polar residues" evidence="1">
    <location>
        <begin position="87"/>
        <end position="100"/>
    </location>
</feature>
<feature type="transmembrane region" description="Helical" evidence="2">
    <location>
        <begin position="698"/>
        <end position="717"/>
    </location>
</feature>
<gene>
    <name evidence="3" type="ORF">H9746_02520</name>
</gene>
<feature type="transmembrane region" description="Helical" evidence="2">
    <location>
        <begin position="264"/>
        <end position="286"/>
    </location>
</feature>
<name>A0A9D1TI90_9FIRM</name>
<evidence type="ECO:0000256" key="1">
    <source>
        <dbReference type="SAM" id="MobiDB-lite"/>
    </source>
</evidence>
<feature type="compositionally biased region" description="Polar residues" evidence="1">
    <location>
        <begin position="60"/>
        <end position="70"/>
    </location>
</feature>
<dbReference type="Gene3D" id="3.40.1110.10">
    <property type="entry name" value="Calcium-transporting ATPase, cytoplasmic domain N"/>
    <property type="match status" value="1"/>
</dbReference>
<protein>
    <submittedName>
        <fullName evidence="3">Uncharacterized protein</fullName>
    </submittedName>
</protein>
<keyword evidence="2" id="KW-1133">Transmembrane helix</keyword>
<accession>A0A9D1TI90</accession>
<reference evidence="3" key="2">
    <citation type="submission" date="2021-04" db="EMBL/GenBank/DDBJ databases">
        <authorList>
            <person name="Gilroy R."/>
        </authorList>
    </citation>
    <scope>NUCLEOTIDE SEQUENCE</scope>
    <source>
        <strain evidence="3">CHK193-4272</strain>
    </source>
</reference>
<feature type="transmembrane region" description="Helical" evidence="2">
    <location>
        <begin position="318"/>
        <end position="335"/>
    </location>
</feature>
<feature type="compositionally biased region" description="Polar residues" evidence="1">
    <location>
        <begin position="115"/>
        <end position="128"/>
    </location>
</feature>
<dbReference type="Proteomes" id="UP000886808">
    <property type="component" value="Unassembled WGS sequence"/>
</dbReference>
<dbReference type="InterPro" id="IPR023299">
    <property type="entry name" value="ATPase_P-typ_cyto_dom_N"/>
</dbReference>
<keyword evidence="2" id="KW-0812">Transmembrane</keyword>